<dbReference type="Gene3D" id="1.20.1600.10">
    <property type="entry name" value="Outer membrane efflux proteins (OEP)"/>
    <property type="match status" value="1"/>
</dbReference>
<comment type="subcellular location">
    <subcellularLocation>
        <location evidence="1">Cell outer membrane</location>
    </subcellularLocation>
</comment>
<keyword evidence="5" id="KW-0812">Transmembrane</keyword>
<name>A0ABY2BWS0_9NEIS</name>
<feature type="region of interest" description="Disordered" evidence="8">
    <location>
        <begin position="308"/>
        <end position="335"/>
    </location>
</feature>
<dbReference type="Pfam" id="PF02321">
    <property type="entry name" value="OEP"/>
    <property type="match status" value="2"/>
</dbReference>
<evidence type="ECO:0000256" key="6">
    <source>
        <dbReference type="ARBA" id="ARBA00023136"/>
    </source>
</evidence>
<sequence length="459" mass="50146">MPKFCPFPTFCFALSALFQPAHAFDLAQAWQAALHYSADHAAAKHSRDAEAEQKYQARAALLPQISANAVYQKQPYSLSANTQSHGWNVQASQILYDKSRFAQYRQGRLAAQMADIRLENHADDVRLNVAQAYFDVLLNRDKLAAIRDEKNAYRQQIRQAQAMFAQGAATIIDTYEAQAGYDAALAKEIATATQLQVAENALADLTGLNAAAIRPLDKQAEQVDFLDGRQEPQWQKLAAAHNRSWQLQKAALENAEAALAAAKGGHLPKLTLNSGYQDNHSTREYGGDAQKYRSKGATLTLQLSMPLYSGGHTASQDSGGHTASQDSGGHTASQVREAAARVAQNRELLLAAERQAKLAVRQAYLGSHSSKIQVLAQQRLLNAADARLQATRLGKEVGIRNNLEEVQAQQAQAEAVQKLAEARYAHIQAYLQLLHSAGVLGEQARAEKINALLFAAYPK</sequence>
<evidence type="ECO:0000256" key="5">
    <source>
        <dbReference type="ARBA" id="ARBA00022692"/>
    </source>
</evidence>
<evidence type="ECO:0000256" key="3">
    <source>
        <dbReference type="ARBA" id="ARBA00022448"/>
    </source>
</evidence>
<feature type="compositionally biased region" description="Polar residues" evidence="8">
    <location>
        <begin position="312"/>
        <end position="334"/>
    </location>
</feature>
<proteinExistence type="inferred from homology"/>
<dbReference type="EMBL" id="SLXE01000054">
    <property type="protein sequence ID" value="TCO97433.1"/>
    <property type="molecule type" value="Genomic_DNA"/>
</dbReference>
<evidence type="ECO:0000256" key="9">
    <source>
        <dbReference type="SAM" id="SignalP"/>
    </source>
</evidence>
<dbReference type="InterPro" id="IPR003423">
    <property type="entry name" value="OMP_efflux"/>
</dbReference>
<evidence type="ECO:0000256" key="4">
    <source>
        <dbReference type="ARBA" id="ARBA00022452"/>
    </source>
</evidence>
<keyword evidence="3" id="KW-0813">Transport</keyword>
<dbReference type="InterPro" id="IPR051906">
    <property type="entry name" value="TolC-like"/>
</dbReference>
<feature type="chain" id="PRO_5046681629" evidence="9">
    <location>
        <begin position="24"/>
        <end position="459"/>
    </location>
</feature>
<dbReference type="PANTHER" id="PTHR30026:SF20">
    <property type="entry name" value="OUTER MEMBRANE PROTEIN TOLC"/>
    <property type="match status" value="1"/>
</dbReference>
<comment type="caution">
    <text evidence="10">The sequence shown here is derived from an EMBL/GenBank/DDBJ whole genome shotgun (WGS) entry which is preliminary data.</text>
</comment>
<comment type="similarity">
    <text evidence="2">Belongs to the outer membrane factor (OMF) (TC 1.B.17) family.</text>
</comment>
<feature type="signal peptide" evidence="9">
    <location>
        <begin position="1"/>
        <end position="23"/>
    </location>
</feature>
<evidence type="ECO:0000256" key="7">
    <source>
        <dbReference type="ARBA" id="ARBA00023237"/>
    </source>
</evidence>
<protein>
    <submittedName>
        <fullName evidence="10">Outer membrane protein</fullName>
    </submittedName>
</protein>
<keyword evidence="9" id="KW-0732">Signal</keyword>
<dbReference type="SUPFAM" id="SSF56954">
    <property type="entry name" value="Outer membrane efflux proteins (OEP)"/>
    <property type="match status" value="1"/>
</dbReference>
<organism evidence="10 11">
    <name type="scientific">Uruburuella suis</name>
    <dbReference type="NCBI Taxonomy" id="252130"/>
    <lineage>
        <taxon>Bacteria</taxon>
        <taxon>Pseudomonadati</taxon>
        <taxon>Pseudomonadota</taxon>
        <taxon>Betaproteobacteria</taxon>
        <taxon>Neisseriales</taxon>
        <taxon>Neisseriaceae</taxon>
        <taxon>Uruburuella</taxon>
    </lineage>
</organism>
<keyword evidence="6" id="KW-0472">Membrane</keyword>
<keyword evidence="11" id="KW-1185">Reference proteome</keyword>
<evidence type="ECO:0000256" key="8">
    <source>
        <dbReference type="SAM" id="MobiDB-lite"/>
    </source>
</evidence>
<evidence type="ECO:0000313" key="11">
    <source>
        <dbReference type="Proteomes" id="UP000294721"/>
    </source>
</evidence>
<dbReference type="Proteomes" id="UP000294721">
    <property type="component" value="Unassembled WGS sequence"/>
</dbReference>
<evidence type="ECO:0000256" key="2">
    <source>
        <dbReference type="ARBA" id="ARBA00007613"/>
    </source>
</evidence>
<accession>A0ABY2BWS0</accession>
<gene>
    <name evidence="10" type="ORF">EV680_1548</name>
</gene>
<keyword evidence="4" id="KW-1134">Transmembrane beta strand</keyword>
<dbReference type="PANTHER" id="PTHR30026">
    <property type="entry name" value="OUTER MEMBRANE PROTEIN TOLC"/>
    <property type="match status" value="1"/>
</dbReference>
<reference evidence="10 11" key="1">
    <citation type="submission" date="2019-03" db="EMBL/GenBank/DDBJ databases">
        <title>Genomic Encyclopedia of Type Strains, Phase IV (KMG-IV): sequencing the most valuable type-strain genomes for metagenomic binning, comparative biology and taxonomic classification.</title>
        <authorList>
            <person name="Goeker M."/>
        </authorList>
    </citation>
    <scope>NUCLEOTIDE SEQUENCE [LARGE SCALE GENOMIC DNA]</scope>
    <source>
        <strain evidence="10 11">DSM 17474</strain>
    </source>
</reference>
<keyword evidence="7" id="KW-0998">Cell outer membrane</keyword>
<evidence type="ECO:0000256" key="1">
    <source>
        <dbReference type="ARBA" id="ARBA00004442"/>
    </source>
</evidence>
<evidence type="ECO:0000313" key="10">
    <source>
        <dbReference type="EMBL" id="TCO97433.1"/>
    </source>
</evidence>